<feature type="binding site" evidence="2">
    <location>
        <position position="183"/>
    </location>
    <ligand>
        <name>Mn(2+)</name>
        <dbReference type="ChEBI" id="CHEBI:29035"/>
        <label>1</label>
    </ligand>
</feature>
<protein>
    <submittedName>
        <fullName evidence="5">Manganese catalase family protein</fullName>
    </submittedName>
</protein>
<feature type="binding site" evidence="2">
    <location>
        <position position="150"/>
    </location>
    <ligand>
        <name>Mn(2+)</name>
        <dbReference type="ChEBI" id="CHEBI:29035"/>
        <label>1</label>
    </ligand>
</feature>
<dbReference type="Proteomes" id="UP001254770">
    <property type="component" value="Unassembled WGS sequence"/>
</dbReference>
<evidence type="ECO:0000313" key="5">
    <source>
        <dbReference type="EMBL" id="MDT2544613.1"/>
    </source>
</evidence>
<dbReference type="GO" id="GO:0046872">
    <property type="term" value="F:metal ion binding"/>
    <property type="evidence" value="ECO:0007669"/>
    <property type="project" value="UniProtKB-KW"/>
</dbReference>
<feature type="compositionally biased region" description="Basic and acidic residues" evidence="4">
    <location>
        <begin position="246"/>
        <end position="258"/>
    </location>
</feature>
<feature type="binding site" evidence="3">
    <location>
        <position position="57"/>
    </location>
    <ligand>
        <name>Ca(2+)</name>
        <dbReference type="ChEBI" id="CHEBI:29108"/>
    </ligand>
</feature>
<name>A0AAW8T5V9_9ENTE</name>
<feature type="region of interest" description="Disordered" evidence="4">
    <location>
        <begin position="245"/>
        <end position="276"/>
    </location>
</feature>
<dbReference type="AlphaFoldDB" id="A0AAW8T5V9"/>
<keyword evidence="2" id="KW-0464">Manganese</keyword>
<comment type="similarity">
    <text evidence="1">Belongs to the manganese catalase family.</text>
</comment>
<feature type="binding site" evidence="3">
    <location>
        <position position="222"/>
    </location>
    <ligand>
        <name>Ca(2+)</name>
        <dbReference type="ChEBI" id="CHEBI:29108"/>
    </ligand>
</feature>
<gene>
    <name evidence="5" type="ORF">P7D69_09725</name>
</gene>
<keyword evidence="3" id="KW-0106">Calcium</keyword>
<dbReference type="InterPro" id="IPR027407">
    <property type="entry name" value="Mn_catalase_C"/>
</dbReference>
<evidence type="ECO:0000313" key="6">
    <source>
        <dbReference type="Proteomes" id="UP001254770"/>
    </source>
</evidence>
<sequence length="276" mass="30727">MFLHKKELQFEAKPERPNPLIAKYLQELIGGQYGEMSVAMQYLFQGWSCRGEEKYKDMLMDIATEEIGHVEMLATMVARLLEGAPVEDQEEAMKSDPTIGAVIAGMNPQQAIVAGLGPRPADSVGNPWSGAYIIASGNLLADFRANLNAESQGRLQVARIYEMIDDKGVKDLLSVLLARDSYHQNLWASAVKELEEKEGSILVPSNFPRENERLDIAYDFYNFSEGEQSKKGSWASGEALDGEGEYTYHSEPKVEGKKPKLSKVTPKMYGTPENKK</sequence>
<proteinExistence type="inferred from homology"/>
<evidence type="ECO:0000256" key="4">
    <source>
        <dbReference type="SAM" id="MobiDB-lite"/>
    </source>
</evidence>
<keyword evidence="2" id="KW-0479">Metal-binding</keyword>
<dbReference type="InterPro" id="IPR039377">
    <property type="entry name" value="Mn_catalase_dom"/>
</dbReference>
<accession>A0AAW8T5V9</accession>
<comment type="cofactor">
    <cofactor evidence="3">
        <name>Ca(2+)</name>
        <dbReference type="ChEBI" id="CHEBI:29108"/>
    </cofactor>
    <text evidence="3">Binds 1 Ca(2+) ion per subunit.</text>
</comment>
<evidence type="ECO:0000256" key="2">
    <source>
        <dbReference type="PIRSR" id="PIRSR607760-1"/>
    </source>
</evidence>
<dbReference type="InterPro" id="IPR009078">
    <property type="entry name" value="Ferritin-like_SF"/>
</dbReference>
<feature type="binding site" evidence="3">
    <location>
        <position position="224"/>
    </location>
    <ligand>
        <name>Ca(2+)</name>
        <dbReference type="ChEBI" id="CHEBI:29108"/>
    </ligand>
</feature>
<dbReference type="EMBL" id="JARPXL010000008">
    <property type="protein sequence ID" value="MDT2544613.1"/>
    <property type="molecule type" value="Genomic_DNA"/>
</dbReference>
<dbReference type="InterPro" id="IPR012347">
    <property type="entry name" value="Ferritin-like"/>
</dbReference>
<reference evidence="5" key="1">
    <citation type="submission" date="2023-03" db="EMBL/GenBank/DDBJ databases">
        <authorList>
            <person name="Shen W."/>
            <person name="Cai J."/>
        </authorList>
    </citation>
    <scope>NUCLEOTIDE SEQUENCE</scope>
    <source>
        <strain evidence="5">Y15</strain>
    </source>
</reference>
<dbReference type="Gene3D" id="3.30.1530.10">
    <property type="entry name" value="manganese catalase, domain 2, chain A"/>
    <property type="match status" value="1"/>
</dbReference>
<dbReference type="RefSeq" id="WP_010744059.1">
    <property type="nucleotide sequence ID" value="NZ_CP081847.1"/>
</dbReference>
<feature type="binding site" evidence="2">
    <location>
        <position position="66"/>
    </location>
    <ligand>
        <name>Mn(2+)</name>
        <dbReference type="ChEBI" id="CHEBI:29035"/>
        <label>2</label>
    </ligand>
</feature>
<organism evidence="5 6">
    <name type="scientific">Enterococcus raffinosus</name>
    <dbReference type="NCBI Taxonomy" id="71452"/>
    <lineage>
        <taxon>Bacteria</taxon>
        <taxon>Bacillati</taxon>
        <taxon>Bacillota</taxon>
        <taxon>Bacilli</taxon>
        <taxon>Lactobacillales</taxon>
        <taxon>Enterococcaceae</taxon>
        <taxon>Enterococcus</taxon>
    </lineage>
</organism>
<comment type="caution">
    <text evidence="5">The sequence shown here is derived from an EMBL/GenBank/DDBJ whole genome shotgun (WGS) entry which is preliminary data.</text>
</comment>
<dbReference type="CDD" id="cd01051">
    <property type="entry name" value="Mn_catalase"/>
    <property type="match status" value="1"/>
</dbReference>
<feature type="binding site" evidence="2">
    <location>
        <position position="35"/>
    </location>
    <ligand>
        <name>Mn(2+)</name>
        <dbReference type="ChEBI" id="CHEBI:29035"/>
        <label>1</label>
    </ligand>
</feature>
<comment type="cofactor">
    <cofactor evidence="2">
        <name>Mn(2+)</name>
        <dbReference type="ChEBI" id="CHEBI:29035"/>
    </cofactor>
    <text evidence="2">Binds 2 manganese ions per subunit.</text>
</comment>
<dbReference type="Pfam" id="PF05067">
    <property type="entry name" value="Mn_catalase"/>
    <property type="match status" value="1"/>
</dbReference>
<evidence type="ECO:0000256" key="3">
    <source>
        <dbReference type="PIRSR" id="PIRSR607760-2"/>
    </source>
</evidence>
<dbReference type="InterPro" id="IPR007760">
    <property type="entry name" value="Mn_catalase"/>
</dbReference>
<feature type="binding site" evidence="3">
    <location>
        <position position="61"/>
    </location>
    <ligand>
        <name>Ca(2+)</name>
        <dbReference type="ChEBI" id="CHEBI:29108"/>
    </ligand>
</feature>
<feature type="binding site" evidence="2">
    <location>
        <position position="69"/>
    </location>
    <ligand>
        <name>Mn(2+)</name>
        <dbReference type="ChEBI" id="CHEBI:29035"/>
        <label>1</label>
    </ligand>
</feature>
<feature type="binding site" evidence="3">
    <location>
        <position position="226"/>
    </location>
    <ligand>
        <name>Ca(2+)</name>
        <dbReference type="ChEBI" id="CHEBI:29108"/>
    </ligand>
</feature>
<dbReference type="Gene3D" id="1.20.1260.10">
    <property type="match status" value="1"/>
</dbReference>
<evidence type="ECO:0000256" key="1">
    <source>
        <dbReference type="ARBA" id="ARBA00007644"/>
    </source>
</evidence>
<dbReference type="SUPFAM" id="SSF47240">
    <property type="entry name" value="Ferritin-like"/>
    <property type="match status" value="1"/>
</dbReference>